<evidence type="ECO:0000313" key="13">
    <source>
        <dbReference type="EMBL" id="MBP0725734.1"/>
    </source>
</evidence>
<evidence type="ECO:0000256" key="7">
    <source>
        <dbReference type="ARBA" id="ARBA00022723"/>
    </source>
</evidence>
<evidence type="ECO:0000256" key="11">
    <source>
        <dbReference type="ARBA" id="ARBA00023136"/>
    </source>
</evidence>
<feature type="transmembrane region" description="Helical" evidence="12">
    <location>
        <begin position="83"/>
        <end position="102"/>
    </location>
</feature>
<evidence type="ECO:0000256" key="6">
    <source>
        <dbReference type="ARBA" id="ARBA00022692"/>
    </source>
</evidence>
<keyword evidence="8" id="KW-0249">Electron transport</keyword>
<evidence type="ECO:0000256" key="5">
    <source>
        <dbReference type="ARBA" id="ARBA00022617"/>
    </source>
</evidence>
<dbReference type="GO" id="GO:0019646">
    <property type="term" value="P:aerobic electron transport chain"/>
    <property type="evidence" value="ECO:0007669"/>
    <property type="project" value="TreeGrafter"/>
</dbReference>
<comment type="caution">
    <text evidence="13">The sequence shown here is derived from an EMBL/GenBank/DDBJ whole genome shotgun (WGS) entry which is preliminary data.</text>
</comment>
<keyword evidence="10" id="KW-0408">Iron</keyword>
<feature type="transmembrane region" description="Helical" evidence="12">
    <location>
        <begin position="52"/>
        <end position="71"/>
    </location>
</feature>
<keyword evidence="5" id="KW-0349">Heme</keyword>
<dbReference type="GO" id="GO:0046872">
    <property type="term" value="F:metal ion binding"/>
    <property type="evidence" value="ECO:0007669"/>
    <property type="project" value="UniProtKB-KW"/>
</dbReference>
<sequence>MSLNDLWFTLVSTLFVGFIFLEGFDFGIGMISRFLGKNDLERRAFINTIGPFWDANEVWLITGIGGMFAAFPDWYATLLSGFYIPFVLILLSLIGRGVAFEFRGKVESKVWRNIWDWVIFFGSCFPPMLFGIIFSAIIKGLPIDRNMVMHASLSDIFNVYTVMGGITLTMLCLWHGLNFATIRTMHEIRDRSRNVAKKLLPINALLIIVFSIMTLNTTDLFYVHNHIIVYVFFIGVIVYLLALIFQVKEKDGWAFTMSGLILILSTASIFIGLFPRLLISSTDSNFNFNLTIFNAASSHYSLRIMSFVGIGLLPFVLGYQIWSYYVFRKRVNHKKNMEY</sequence>
<keyword evidence="14" id="KW-1185">Reference proteome</keyword>
<dbReference type="PIRSF" id="PIRSF000267">
    <property type="entry name" value="Cyt_oxidse_sub2"/>
    <property type="match status" value="1"/>
</dbReference>
<evidence type="ECO:0000256" key="10">
    <source>
        <dbReference type="ARBA" id="ARBA00023004"/>
    </source>
</evidence>
<comment type="similarity">
    <text evidence="2">Belongs to the cytochrome ubiquinol oxidase subunit 2 family.</text>
</comment>
<dbReference type="Proteomes" id="UP000682134">
    <property type="component" value="Unassembled WGS sequence"/>
</dbReference>
<accession>A0A940SK82</accession>
<dbReference type="Pfam" id="PF02322">
    <property type="entry name" value="Cyt_bd_oxida_II"/>
    <property type="match status" value="1"/>
</dbReference>
<proteinExistence type="inferred from homology"/>
<keyword evidence="4" id="KW-1003">Cell membrane</keyword>
<dbReference type="GO" id="GO:0070069">
    <property type="term" value="C:cytochrome complex"/>
    <property type="evidence" value="ECO:0007669"/>
    <property type="project" value="TreeGrafter"/>
</dbReference>
<evidence type="ECO:0000256" key="12">
    <source>
        <dbReference type="SAM" id="Phobius"/>
    </source>
</evidence>
<name>A0A940SK82_9BACI</name>
<keyword evidence="3" id="KW-0813">Transport</keyword>
<evidence type="ECO:0000256" key="4">
    <source>
        <dbReference type="ARBA" id="ARBA00022475"/>
    </source>
</evidence>
<dbReference type="InterPro" id="IPR003317">
    <property type="entry name" value="Cyt-d_oxidase_su2"/>
</dbReference>
<dbReference type="PANTHER" id="PTHR43141:SF5">
    <property type="entry name" value="CYTOCHROME BD-I UBIQUINOL OXIDASE SUBUNIT 2"/>
    <property type="match status" value="1"/>
</dbReference>
<dbReference type="RefSeq" id="WP_209405599.1">
    <property type="nucleotide sequence ID" value="NZ_JAGIYQ010000006.1"/>
</dbReference>
<dbReference type="GO" id="GO:0009055">
    <property type="term" value="F:electron transfer activity"/>
    <property type="evidence" value="ECO:0007669"/>
    <property type="project" value="TreeGrafter"/>
</dbReference>
<feature type="transmembrane region" description="Helical" evidence="12">
    <location>
        <begin position="304"/>
        <end position="327"/>
    </location>
</feature>
<feature type="transmembrane region" description="Helical" evidence="12">
    <location>
        <begin position="227"/>
        <end position="245"/>
    </location>
</feature>
<reference evidence="13" key="1">
    <citation type="submission" date="2021-04" db="EMBL/GenBank/DDBJ databases">
        <title>Genome seq and assembly of Bacillus sp.</title>
        <authorList>
            <person name="Chhetri G."/>
        </authorList>
    </citation>
    <scope>NUCLEOTIDE SEQUENCE</scope>
    <source>
        <strain evidence="13">RG28</strain>
    </source>
</reference>
<dbReference type="NCBIfam" id="TIGR00203">
    <property type="entry name" value="cydB"/>
    <property type="match status" value="1"/>
</dbReference>
<evidence type="ECO:0000256" key="8">
    <source>
        <dbReference type="ARBA" id="ARBA00022982"/>
    </source>
</evidence>
<keyword evidence="7" id="KW-0479">Metal-binding</keyword>
<gene>
    <name evidence="13" type="primary">cydB</name>
    <name evidence="13" type="ORF">J5Y03_11180</name>
</gene>
<dbReference type="EMBL" id="JAGIYQ010000006">
    <property type="protein sequence ID" value="MBP0725734.1"/>
    <property type="molecule type" value="Genomic_DNA"/>
</dbReference>
<feature type="transmembrane region" description="Helical" evidence="12">
    <location>
        <begin position="252"/>
        <end position="274"/>
    </location>
</feature>
<dbReference type="AlphaFoldDB" id="A0A940SK82"/>
<evidence type="ECO:0000313" key="14">
    <source>
        <dbReference type="Proteomes" id="UP000682134"/>
    </source>
</evidence>
<dbReference type="GO" id="GO:0016682">
    <property type="term" value="F:oxidoreductase activity, acting on diphenols and related substances as donors, oxygen as acceptor"/>
    <property type="evidence" value="ECO:0007669"/>
    <property type="project" value="TreeGrafter"/>
</dbReference>
<protein>
    <submittedName>
        <fullName evidence="13">Cytochrome d ubiquinol oxidase subunit II</fullName>
    </submittedName>
</protein>
<keyword evidence="11 12" id="KW-0472">Membrane</keyword>
<feature type="transmembrane region" description="Helical" evidence="12">
    <location>
        <begin position="6"/>
        <end position="31"/>
    </location>
</feature>
<feature type="transmembrane region" description="Helical" evidence="12">
    <location>
        <begin position="157"/>
        <end position="177"/>
    </location>
</feature>
<keyword evidence="6 12" id="KW-0812">Transmembrane</keyword>
<dbReference type="PANTHER" id="PTHR43141">
    <property type="entry name" value="CYTOCHROME BD2 SUBUNIT II"/>
    <property type="match status" value="1"/>
</dbReference>
<dbReference type="GO" id="GO:0005886">
    <property type="term" value="C:plasma membrane"/>
    <property type="evidence" value="ECO:0007669"/>
    <property type="project" value="UniProtKB-SubCell"/>
</dbReference>
<feature type="transmembrane region" description="Helical" evidence="12">
    <location>
        <begin position="198"/>
        <end position="215"/>
    </location>
</feature>
<evidence type="ECO:0000256" key="3">
    <source>
        <dbReference type="ARBA" id="ARBA00022448"/>
    </source>
</evidence>
<evidence type="ECO:0000256" key="1">
    <source>
        <dbReference type="ARBA" id="ARBA00004651"/>
    </source>
</evidence>
<keyword evidence="9 12" id="KW-1133">Transmembrane helix</keyword>
<comment type="subcellular location">
    <subcellularLocation>
        <location evidence="1">Cell membrane</location>
        <topology evidence="1">Multi-pass membrane protein</topology>
    </subcellularLocation>
</comment>
<feature type="transmembrane region" description="Helical" evidence="12">
    <location>
        <begin position="114"/>
        <end position="137"/>
    </location>
</feature>
<evidence type="ECO:0000256" key="9">
    <source>
        <dbReference type="ARBA" id="ARBA00022989"/>
    </source>
</evidence>
<evidence type="ECO:0000256" key="2">
    <source>
        <dbReference type="ARBA" id="ARBA00007543"/>
    </source>
</evidence>
<organism evidence="13 14">
    <name type="scientific">Gottfriedia endophytica</name>
    <dbReference type="NCBI Taxonomy" id="2820819"/>
    <lineage>
        <taxon>Bacteria</taxon>
        <taxon>Bacillati</taxon>
        <taxon>Bacillota</taxon>
        <taxon>Bacilli</taxon>
        <taxon>Bacillales</taxon>
        <taxon>Bacillaceae</taxon>
        <taxon>Gottfriedia</taxon>
    </lineage>
</organism>